<feature type="compositionally biased region" description="Polar residues" evidence="1">
    <location>
        <begin position="74"/>
        <end position="95"/>
    </location>
</feature>
<organism evidence="2 3">
    <name type="scientific">Ascodesmis nigricans</name>
    <dbReference type="NCBI Taxonomy" id="341454"/>
    <lineage>
        <taxon>Eukaryota</taxon>
        <taxon>Fungi</taxon>
        <taxon>Dikarya</taxon>
        <taxon>Ascomycota</taxon>
        <taxon>Pezizomycotina</taxon>
        <taxon>Pezizomycetes</taxon>
        <taxon>Pezizales</taxon>
        <taxon>Ascodesmidaceae</taxon>
        <taxon>Ascodesmis</taxon>
    </lineage>
</organism>
<evidence type="ECO:0000313" key="2">
    <source>
        <dbReference type="EMBL" id="TGZ78646.1"/>
    </source>
</evidence>
<accession>A0A4S2MNC8</accession>
<feature type="region of interest" description="Disordered" evidence="1">
    <location>
        <begin position="74"/>
        <end position="177"/>
    </location>
</feature>
<dbReference type="Proteomes" id="UP000298138">
    <property type="component" value="Unassembled WGS sequence"/>
</dbReference>
<evidence type="ECO:0000256" key="1">
    <source>
        <dbReference type="SAM" id="MobiDB-lite"/>
    </source>
</evidence>
<dbReference type="AlphaFoldDB" id="A0A4S2MNC8"/>
<proteinExistence type="predicted"/>
<name>A0A4S2MNC8_9PEZI</name>
<evidence type="ECO:0000313" key="3">
    <source>
        <dbReference type="Proteomes" id="UP000298138"/>
    </source>
</evidence>
<feature type="compositionally biased region" description="Low complexity" evidence="1">
    <location>
        <begin position="144"/>
        <end position="155"/>
    </location>
</feature>
<dbReference type="EMBL" id="ML220139">
    <property type="protein sequence ID" value="TGZ78646.1"/>
    <property type="molecule type" value="Genomic_DNA"/>
</dbReference>
<protein>
    <submittedName>
        <fullName evidence="2">Uncharacterized protein</fullName>
    </submittedName>
</protein>
<keyword evidence="3" id="KW-1185">Reference proteome</keyword>
<reference evidence="2 3" key="1">
    <citation type="submission" date="2019-04" db="EMBL/GenBank/DDBJ databases">
        <title>Comparative genomics and transcriptomics to analyze fruiting body development in filamentous ascomycetes.</title>
        <authorList>
            <consortium name="DOE Joint Genome Institute"/>
            <person name="Lutkenhaus R."/>
            <person name="Traeger S."/>
            <person name="Breuer J."/>
            <person name="Kuo A."/>
            <person name="Lipzen A."/>
            <person name="Pangilinan J."/>
            <person name="Dilworth D."/>
            <person name="Sandor L."/>
            <person name="Poggeler S."/>
            <person name="Barry K."/>
            <person name="Grigoriev I.V."/>
            <person name="Nowrousian M."/>
        </authorList>
    </citation>
    <scope>NUCLEOTIDE SEQUENCE [LARGE SCALE GENOMIC DNA]</scope>
    <source>
        <strain evidence="2 3">CBS 389.68</strain>
    </source>
</reference>
<sequence length="268" mass="29570">MSSYSSMHDNPPPPKSFPLLHPPSGSCLLGPITNYYGSKVSGSFGVAVPVCGSQGSKIGTVVVVSLLDSQVYTQSSEQSKLPNKTPRCSPQTIKPPSSPPQSPHRFLQRHSKGQHLQPIALIPLPPPLPQLHPHLHRTNRPPMSTESTSSSTYYSRSRDRSHPTPHHRHPAQQPPMSIMWPSVTHAARGIYSAAGLVGFGYRGTVRGMDVLDEGGNVVRRRMCGYPVDGRWNVGGWKTVRTSMFNESEEDHEEQEAPVRWVQNWTCDS</sequence>
<gene>
    <name evidence="2" type="ORF">EX30DRAFT_350866</name>
</gene>
<dbReference type="InParanoid" id="A0A4S2MNC8"/>